<evidence type="ECO:0000259" key="2">
    <source>
        <dbReference type="Pfam" id="PF06094"/>
    </source>
</evidence>
<dbReference type="CDD" id="cd06661">
    <property type="entry name" value="GGCT_like"/>
    <property type="match status" value="1"/>
</dbReference>
<gene>
    <name evidence="3" type="ORF">SIL72_16030</name>
</gene>
<dbReference type="Gene3D" id="3.10.490.10">
    <property type="entry name" value="Gamma-glutamyl cyclotransferase-like"/>
    <property type="match status" value="1"/>
</dbReference>
<dbReference type="RefSeq" id="WP_084264170.1">
    <property type="nucleotide sequence ID" value="NZ_JAWXXX010000003.1"/>
</dbReference>
<evidence type="ECO:0000313" key="4">
    <source>
        <dbReference type="Proteomes" id="UP001281130"/>
    </source>
</evidence>
<dbReference type="SUPFAM" id="SSF110857">
    <property type="entry name" value="Gamma-glutamyl cyclotransferase-like"/>
    <property type="match status" value="1"/>
</dbReference>
<dbReference type="InterPro" id="IPR013024">
    <property type="entry name" value="GGCT-like"/>
</dbReference>
<reference evidence="3" key="1">
    <citation type="submission" date="2023-11" db="EMBL/GenBank/DDBJ databases">
        <title>MicrobeMod: A computational toolkit for identifying prokaryotic methylation and restriction-modification with nanopore sequencing.</title>
        <authorList>
            <person name="Crits-Christoph A."/>
            <person name="Kang S.C."/>
            <person name="Lee H."/>
            <person name="Ostrov N."/>
        </authorList>
    </citation>
    <scope>NUCLEOTIDE SEQUENCE</scope>
    <source>
        <strain evidence="3">ATCC 51242</strain>
    </source>
</reference>
<dbReference type="InterPro" id="IPR036568">
    <property type="entry name" value="GGCT-like_sf"/>
</dbReference>
<dbReference type="EMBL" id="JAWXXX010000003">
    <property type="protein sequence ID" value="MDX5895538.1"/>
    <property type="molecule type" value="Genomic_DNA"/>
</dbReference>
<dbReference type="Proteomes" id="UP001281130">
    <property type="component" value="Unassembled WGS sequence"/>
</dbReference>
<comment type="caution">
    <text evidence="3">The sequence shown here is derived from an EMBL/GenBank/DDBJ whole genome shotgun (WGS) entry which is preliminary data.</text>
</comment>
<feature type="domain" description="Gamma-glutamylcyclotransferase AIG2-like" evidence="2">
    <location>
        <begin position="52"/>
        <end position="146"/>
    </location>
</feature>
<dbReference type="Pfam" id="PF06094">
    <property type="entry name" value="GGACT"/>
    <property type="match status" value="1"/>
</dbReference>
<organism evidence="3 4">
    <name type="scientific">Rubrobacter radiotolerans</name>
    <name type="common">Arthrobacter radiotolerans</name>
    <dbReference type="NCBI Taxonomy" id="42256"/>
    <lineage>
        <taxon>Bacteria</taxon>
        <taxon>Bacillati</taxon>
        <taxon>Actinomycetota</taxon>
        <taxon>Rubrobacteria</taxon>
        <taxon>Rubrobacterales</taxon>
        <taxon>Rubrobacteraceae</taxon>
        <taxon>Rubrobacter</taxon>
    </lineage>
</organism>
<accession>A0AB35TAX2</accession>
<dbReference type="InterPro" id="IPR009288">
    <property type="entry name" value="AIG2-like_dom"/>
</dbReference>
<evidence type="ECO:0000256" key="1">
    <source>
        <dbReference type="SAM" id="MobiDB-lite"/>
    </source>
</evidence>
<proteinExistence type="predicted"/>
<feature type="region of interest" description="Disordered" evidence="1">
    <location>
        <begin position="17"/>
        <end position="37"/>
    </location>
</feature>
<name>A0AB35TAX2_RUBRA</name>
<evidence type="ECO:0000313" key="3">
    <source>
        <dbReference type="EMBL" id="MDX5895538.1"/>
    </source>
</evidence>
<protein>
    <submittedName>
        <fullName evidence="3">Gamma-glutamylcyclotransferase family protein</fullName>
    </submittedName>
</protein>
<dbReference type="AlphaFoldDB" id="A0AB35TAX2"/>
<sequence>MADPSLPEIRRLVTAANAARRRSDVPDGAAETDGQRAERRLDRLFGTGRTLAVYGTLAPGQPNHHVLAPLGGEWTEGVIRGDLFHLGWGAALGYPGFRPRDEGDAVTVSVLVSASLADAWPDLDRFEGPGYERILVPVFPAQSGPKQTGELRPYTVANLYAAAEADPGPHPEASP</sequence>